<dbReference type="PROSITE" id="PS51354">
    <property type="entry name" value="GLUTAREDOXIN_2"/>
    <property type="match status" value="1"/>
</dbReference>
<accession>A0A2K8PG90</accession>
<evidence type="ECO:0000313" key="2">
    <source>
        <dbReference type="Proteomes" id="UP000231791"/>
    </source>
</evidence>
<keyword evidence="2" id="KW-1185">Reference proteome</keyword>
<dbReference type="GeneID" id="49384958"/>
<protein>
    <submittedName>
        <fullName evidence="1">Glutaredoxin</fullName>
        <ecNumber evidence="1">1.-.-.-</ecNumber>
    </submittedName>
</protein>
<organism evidence="1 2">
    <name type="scientific">Streptomyces lavendulae subsp. lavendulae</name>
    <dbReference type="NCBI Taxonomy" id="58340"/>
    <lineage>
        <taxon>Bacteria</taxon>
        <taxon>Bacillati</taxon>
        <taxon>Actinomycetota</taxon>
        <taxon>Actinomycetes</taxon>
        <taxon>Kitasatosporales</taxon>
        <taxon>Streptomycetaceae</taxon>
        <taxon>Streptomyces</taxon>
    </lineage>
</organism>
<keyword evidence="1" id="KW-0560">Oxidoreductase</keyword>
<sequence length="90" mass="9933">MNTSPDSASAVTVYWRPGCVFCIKLWFKLRLTGTRYRPVNIWRDPEAAAFVRSVNDGNETVPTVRVLSPAGAESVLTNPSLARIRRALAA</sequence>
<name>A0A2K8PG90_STRLA</name>
<dbReference type="Pfam" id="PF00462">
    <property type="entry name" value="Glutaredoxin"/>
    <property type="match status" value="1"/>
</dbReference>
<dbReference type="OrthoDB" id="8991911at2"/>
<dbReference type="InterPro" id="IPR002109">
    <property type="entry name" value="Glutaredoxin"/>
</dbReference>
<dbReference type="AlphaFoldDB" id="A0A2K8PG90"/>
<evidence type="ECO:0000313" key="1">
    <source>
        <dbReference type="EMBL" id="ATZ25747.1"/>
    </source>
</evidence>
<gene>
    <name evidence="1" type="ORF">SLAV_19615</name>
</gene>
<dbReference type="GO" id="GO:0016491">
    <property type="term" value="F:oxidoreductase activity"/>
    <property type="evidence" value="ECO:0007669"/>
    <property type="project" value="UniProtKB-KW"/>
</dbReference>
<reference evidence="1 2" key="1">
    <citation type="submission" date="2017-11" db="EMBL/GenBank/DDBJ databases">
        <title>Complete genome sequence of Streptomyces lavendulae subsp. lavendulae CCM 3239 (formerly 'Streptomyces aureofaciens CCM 3239'), the producer of the angucycline-type antibiotic auricin.</title>
        <authorList>
            <person name="Busche T."/>
            <person name="Novakova R."/>
            <person name="Al'Dilaimi A."/>
            <person name="Homerova D."/>
            <person name="Feckova L."/>
            <person name="Rezuchova B."/>
            <person name="Mingyar E."/>
            <person name="Csolleiova D."/>
            <person name="Bekeova C."/>
            <person name="Winkler A."/>
            <person name="Sevcikova B."/>
            <person name="Kalinowski J."/>
            <person name="Kormanec J."/>
            <person name="Ruckert C."/>
        </authorList>
    </citation>
    <scope>NUCLEOTIDE SEQUENCE [LARGE SCALE GENOMIC DNA]</scope>
    <source>
        <strain evidence="1 2">CCM 3239</strain>
    </source>
</reference>
<proteinExistence type="predicted"/>
<dbReference type="RefSeq" id="WP_030225039.1">
    <property type="nucleotide sequence ID" value="NZ_BSRP01000007.1"/>
</dbReference>
<dbReference type="EMBL" id="CP024985">
    <property type="protein sequence ID" value="ATZ25747.1"/>
    <property type="molecule type" value="Genomic_DNA"/>
</dbReference>
<dbReference type="KEGG" id="slx:SLAV_19615"/>
<dbReference type="InterPro" id="IPR036249">
    <property type="entry name" value="Thioredoxin-like_sf"/>
</dbReference>
<dbReference type="Proteomes" id="UP000231791">
    <property type="component" value="Chromosome"/>
</dbReference>
<dbReference type="EC" id="1.-.-.-" evidence="1"/>
<dbReference type="Gene3D" id="3.40.30.10">
    <property type="entry name" value="Glutaredoxin"/>
    <property type="match status" value="1"/>
</dbReference>
<dbReference type="SUPFAM" id="SSF52833">
    <property type="entry name" value="Thioredoxin-like"/>
    <property type="match status" value="1"/>
</dbReference>
<dbReference type="CDD" id="cd02976">
    <property type="entry name" value="NrdH"/>
    <property type="match status" value="1"/>
</dbReference>